<gene>
    <name evidence="2" type="ORF">ENX07_01090</name>
</gene>
<comment type="caution">
    <text evidence="2">The sequence shown here is derived from an EMBL/GenBank/DDBJ whole genome shotgun (WGS) entry which is preliminary data.</text>
</comment>
<protein>
    <submittedName>
        <fullName evidence="2">Uncharacterized protein</fullName>
    </submittedName>
</protein>
<organism evidence="2">
    <name type="scientific">candidate division WOR-3 bacterium</name>
    <dbReference type="NCBI Taxonomy" id="2052148"/>
    <lineage>
        <taxon>Bacteria</taxon>
        <taxon>Bacteria division WOR-3</taxon>
    </lineage>
</organism>
<dbReference type="SUPFAM" id="SSF52096">
    <property type="entry name" value="ClpP/crotonase"/>
    <property type="match status" value="1"/>
</dbReference>
<dbReference type="InterPro" id="IPR029045">
    <property type="entry name" value="ClpP/crotonase-like_dom_sf"/>
</dbReference>
<accession>A0A7C3YZ65</accession>
<dbReference type="AlphaFoldDB" id="A0A7C3YZ65"/>
<evidence type="ECO:0000256" key="1">
    <source>
        <dbReference type="SAM" id="Coils"/>
    </source>
</evidence>
<feature type="coiled-coil region" evidence="1">
    <location>
        <begin position="14"/>
        <end position="41"/>
    </location>
</feature>
<dbReference type="PANTHER" id="PTHR35984">
    <property type="entry name" value="PERIPLASMIC SERINE PROTEASE"/>
    <property type="match status" value="1"/>
</dbReference>
<dbReference type="GO" id="GO:0016020">
    <property type="term" value="C:membrane"/>
    <property type="evidence" value="ECO:0007669"/>
    <property type="project" value="InterPro"/>
</dbReference>
<proteinExistence type="predicted"/>
<evidence type="ECO:0000313" key="2">
    <source>
        <dbReference type="EMBL" id="HGE98657.1"/>
    </source>
</evidence>
<dbReference type="PANTHER" id="PTHR35984:SF1">
    <property type="entry name" value="PERIPLASMIC SERINE PROTEASE"/>
    <property type="match status" value="1"/>
</dbReference>
<reference evidence="2" key="1">
    <citation type="journal article" date="2020" name="mSystems">
        <title>Genome- and Community-Level Interaction Insights into Carbon Utilization and Element Cycling Functions of Hydrothermarchaeota in Hydrothermal Sediment.</title>
        <authorList>
            <person name="Zhou Z."/>
            <person name="Liu Y."/>
            <person name="Xu W."/>
            <person name="Pan J."/>
            <person name="Luo Z.H."/>
            <person name="Li M."/>
        </authorList>
    </citation>
    <scope>NUCLEOTIDE SEQUENCE [LARGE SCALE GENOMIC DNA]</scope>
    <source>
        <strain evidence="2">SpSt-906</strain>
    </source>
</reference>
<dbReference type="EMBL" id="DTMQ01000009">
    <property type="protein sequence ID" value="HGE98657.1"/>
    <property type="molecule type" value="Genomic_DNA"/>
</dbReference>
<sequence>MHKKKDEKTKKDEQKAIDTQIKRINEEINNLVKEIEKKRNRRCFLFDINISASAVEEIFKDLRTQYSDINGEIDVIVNSPGGDIDAAYNLACLFQKYGNKKLTFIVPRWAKSAATLLVCAGDEILMTPIAELGPLDPQITQINPLEERFEQFSPLHIQTTLEMIRDEFNKGSKDLAEGLLKQLQFPLTLGSFVKSHEIAEQYLVRLLKERMEKTGKLGSAPEEIAKKLTKEYADHGFCINITEAKKIGLNVQEIEGELLNLVCDLHELLKQKDELYRKKHEADVMKIVEKLPPDILDKIKSKIKEHQQKEVQQ</sequence>
<dbReference type="InterPro" id="IPR002825">
    <property type="entry name" value="Pept_S49_ser-pept_pro"/>
</dbReference>
<name>A0A7C3YZ65_UNCW3</name>
<dbReference type="Pfam" id="PF01972">
    <property type="entry name" value="SDH_protease"/>
    <property type="match status" value="1"/>
</dbReference>
<keyword evidence="1" id="KW-0175">Coiled coil</keyword>
<dbReference type="Gene3D" id="3.90.226.10">
    <property type="entry name" value="2-enoyl-CoA Hydratase, Chain A, domain 1"/>
    <property type="match status" value="1"/>
</dbReference>